<evidence type="ECO:0000256" key="1">
    <source>
        <dbReference type="SAM" id="Phobius"/>
    </source>
</evidence>
<dbReference type="EMBL" id="JAUTXY010000002">
    <property type="protein sequence ID" value="MEE2057150.1"/>
    <property type="molecule type" value="Genomic_DNA"/>
</dbReference>
<keyword evidence="1" id="KW-1133">Transmembrane helix</keyword>
<evidence type="ECO:0000313" key="3">
    <source>
        <dbReference type="Proteomes" id="UP001336020"/>
    </source>
</evidence>
<gene>
    <name evidence="2" type="ORF">Q7514_06370</name>
</gene>
<proteinExistence type="predicted"/>
<organism evidence="2 3">
    <name type="scientific">Rhodococcus artemisiae</name>
    <dbReference type="NCBI Taxonomy" id="714159"/>
    <lineage>
        <taxon>Bacteria</taxon>
        <taxon>Bacillati</taxon>
        <taxon>Actinomycetota</taxon>
        <taxon>Actinomycetes</taxon>
        <taxon>Mycobacteriales</taxon>
        <taxon>Nocardiaceae</taxon>
        <taxon>Rhodococcus</taxon>
    </lineage>
</organism>
<reference evidence="2 3" key="1">
    <citation type="submission" date="2023-07" db="EMBL/GenBank/DDBJ databases">
        <authorList>
            <person name="Girao M."/>
            <person name="Carvalho M.F."/>
        </authorList>
    </citation>
    <scope>NUCLEOTIDE SEQUENCE [LARGE SCALE GENOMIC DNA]</scope>
    <source>
        <strain evidence="2 3">YIM65754</strain>
    </source>
</reference>
<feature type="transmembrane region" description="Helical" evidence="1">
    <location>
        <begin position="20"/>
        <end position="38"/>
    </location>
</feature>
<comment type="caution">
    <text evidence="2">The sequence shown here is derived from an EMBL/GenBank/DDBJ whole genome shotgun (WGS) entry which is preliminary data.</text>
</comment>
<keyword evidence="3" id="KW-1185">Reference proteome</keyword>
<keyword evidence="1" id="KW-0812">Transmembrane</keyword>
<feature type="transmembrane region" description="Helical" evidence="1">
    <location>
        <begin position="44"/>
        <end position="67"/>
    </location>
</feature>
<sequence length="129" mass="13422">MSVATTDTSRWLRIGFLGDGLFKVVLAVTYSAAVAPIANTLNMSVATIVIAAAMLLLSGIAEVVFALRSAAPSHTKYLIGYDSGWIVVTLVVLAMMTSGGAFWFGYQAVASAVLAIAFMVGSARADRAT</sequence>
<feature type="transmembrane region" description="Helical" evidence="1">
    <location>
        <begin position="103"/>
        <end position="123"/>
    </location>
</feature>
<dbReference type="Proteomes" id="UP001336020">
    <property type="component" value="Unassembled WGS sequence"/>
</dbReference>
<keyword evidence="1" id="KW-0472">Membrane</keyword>
<accession>A0ABU7L6H2</accession>
<evidence type="ECO:0008006" key="4">
    <source>
        <dbReference type="Google" id="ProtNLM"/>
    </source>
</evidence>
<feature type="transmembrane region" description="Helical" evidence="1">
    <location>
        <begin position="79"/>
        <end position="97"/>
    </location>
</feature>
<name>A0ABU7L6H2_9NOCA</name>
<evidence type="ECO:0000313" key="2">
    <source>
        <dbReference type="EMBL" id="MEE2057150.1"/>
    </source>
</evidence>
<protein>
    <recommendedName>
        <fullName evidence="4">Integral membrane protein</fullName>
    </recommendedName>
</protein>
<dbReference type="RefSeq" id="WP_330132401.1">
    <property type="nucleotide sequence ID" value="NZ_JAUTXY010000002.1"/>
</dbReference>